<protein>
    <submittedName>
        <fullName evidence="2">Carboxymuconolactone decarboxylase</fullName>
    </submittedName>
</protein>
<dbReference type="RefSeq" id="WP_094335468.1">
    <property type="nucleotide sequence ID" value="NZ_NFIE01000010.1"/>
</dbReference>
<dbReference type="PANTHER" id="PTHR33570">
    <property type="entry name" value="4-CARBOXYMUCONOLACTONE DECARBOXYLASE FAMILY PROTEIN"/>
    <property type="match status" value="1"/>
</dbReference>
<feature type="domain" description="Carboxymuconolactone decarboxylase-like" evidence="1">
    <location>
        <begin position="154"/>
        <end position="235"/>
    </location>
</feature>
<dbReference type="SUPFAM" id="SSF69118">
    <property type="entry name" value="AhpD-like"/>
    <property type="match status" value="1"/>
</dbReference>
<evidence type="ECO:0000259" key="1">
    <source>
        <dbReference type="Pfam" id="PF02627"/>
    </source>
</evidence>
<sequence length="239" mass="26465">MSLTSDMVEFERTDPEYAERFAYFAGTEVPGEPAAELPARERHLVILAALLGCQGVDEFRVQLACALDDGVTPVEAREVVYQATAYLGIGRVRPFLRALNEVLAERAIELPLEPQGTTTLETRRDAGNQKQVEYFGEGMRASWETGPAERAHINRWLAENCFGDYYTRGGLSDEDREMVTFCYIAAQGGCEPQATAHAAGNLNLGRTKDFLYRVVSQMVPYIGYPRSLNALACVDNAAR</sequence>
<dbReference type="InterPro" id="IPR003779">
    <property type="entry name" value="CMD-like"/>
</dbReference>
<keyword evidence="3" id="KW-1185">Reference proteome</keyword>
<dbReference type="OrthoDB" id="9802489at2"/>
<comment type="caution">
    <text evidence="2">The sequence shown here is derived from an EMBL/GenBank/DDBJ whole genome shotgun (WGS) entry which is preliminary data.</text>
</comment>
<reference evidence="3" key="1">
    <citation type="submission" date="2017-04" db="EMBL/GenBank/DDBJ databases">
        <title>Function of individual gut microbiota members based on whole genome sequencing of pure cultures obtained from chicken caecum.</title>
        <authorList>
            <person name="Medvecky M."/>
            <person name="Cejkova D."/>
            <person name="Polansky O."/>
            <person name="Karasova D."/>
            <person name="Kubasova T."/>
            <person name="Cizek A."/>
            <person name="Rychlik I."/>
        </authorList>
    </citation>
    <scope>NUCLEOTIDE SEQUENCE [LARGE SCALE GENOMIC DNA]</scope>
    <source>
        <strain evidence="3">An5</strain>
    </source>
</reference>
<dbReference type="AlphaFoldDB" id="A0A1Y3XWH9"/>
<feature type="domain" description="Carboxymuconolactone decarboxylase-like" evidence="1">
    <location>
        <begin position="15"/>
        <end position="101"/>
    </location>
</feature>
<dbReference type="Proteomes" id="UP000195781">
    <property type="component" value="Unassembled WGS sequence"/>
</dbReference>
<dbReference type="Gene3D" id="1.20.1290.10">
    <property type="entry name" value="AhpD-like"/>
    <property type="match status" value="1"/>
</dbReference>
<proteinExistence type="predicted"/>
<evidence type="ECO:0000313" key="3">
    <source>
        <dbReference type="Proteomes" id="UP000195781"/>
    </source>
</evidence>
<name>A0A1Y3XWH9_9ACTN</name>
<dbReference type="InterPro" id="IPR052512">
    <property type="entry name" value="4CMD/NDH-1_regulator"/>
</dbReference>
<organism evidence="2 3">
    <name type="scientific">[Collinsella] massiliensis</name>
    <dbReference type="NCBI Taxonomy" id="1232426"/>
    <lineage>
        <taxon>Bacteria</taxon>
        <taxon>Bacillati</taxon>
        <taxon>Actinomycetota</taxon>
        <taxon>Coriobacteriia</taxon>
        <taxon>Coriobacteriales</taxon>
        <taxon>Coriobacteriaceae</taxon>
        <taxon>Enorma</taxon>
    </lineage>
</organism>
<accession>A0A1Y3XWH9</accession>
<dbReference type="InterPro" id="IPR029032">
    <property type="entry name" value="AhpD-like"/>
</dbReference>
<dbReference type="EMBL" id="NFIE01000010">
    <property type="protein sequence ID" value="OUN88648.1"/>
    <property type="molecule type" value="Genomic_DNA"/>
</dbReference>
<dbReference type="Pfam" id="PF02627">
    <property type="entry name" value="CMD"/>
    <property type="match status" value="2"/>
</dbReference>
<dbReference type="GO" id="GO:0051920">
    <property type="term" value="F:peroxiredoxin activity"/>
    <property type="evidence" value="ECO:0007669"/>
    <property type="project" value="InterPro"/>
</dbReference>
<dbReference type="PANTHER" id="PTHR33570:SF2">
    <property type="entry name" value="CARBOXYMUCONOLACTONE DECARBOXYLASE-LIKE DOMAIN-CONTAINING PROTEIN"/>
    <property type="match status" value="1"/>
</dbReference>
<evidence type="ECO:0000313" key="2">
    <source>
        <dbReference type="EMBL" id="OUN88648.1"/>
    </source>
</evidence>
<gene>
    <name evidence="2" type="ORF">B5G02_05380</name>
</gene>